<dbReference type="GeneID" id="84591927"/>
<reference evidence="2" key="1">
    <citation type="submission" date="2025-02" db="EMBL/GenBank/DDBJ databases">
        <authorList>
            <consortium name="NCBI Genome Project"/>
        </authorList>
    </citation>
    <scope>NUCLEOTIDE SEQUENCE</scope>
</reference>
<evidence type="ECO:0000256" key="1">
    <source>
        <dbReference type="SAM" id="MobiDB-lite"/>
    </source>
</evidence>
<dbReference type="VEuPathDB" id="FungiDB:An09g00330"/>
<accession>A0AAJ8E421</accession>
<name>A0AAJ8E421_ASPNG</name>
<feature type="compositionally biased region" description="Basic and acidic residues" evidence="1">
    <location>
        <begin position="85"/>
        <end position="98"/>
    </location>
</feature>
<proteinExistence type="predicted"/>
<sequence>MRVFHASNDLVAPWLPYQIYISVCHVKISETWVIICPEGVVAALSMFAVFDALIMFIVEALGKKVDPSDHQRRIKLNAQDLRVPRTDPGLDRHARRPFDGTQPGRIRRVTRKPHSGVSVSTDLVIRLSLPDPTADKAAQNPKCAWTATRVDASLSIRGNIE</sequence>
<dbReference type="RefSeq" id="XP_059606680.1">
    <property type="nucleotide sequence ID" value="XM_059749537.1"/>
</dbReference>
<protein>
    <submittedName>
        <fullName evidence="2">Uncharacterized protein</fullName>
    </submittedName>
</protein>
<feature type="region of interest" description="Disordered" evidence="1">
    <location>
        <begin position="85"/>
        <end position="106"/>
    </location>
</feature>
<dbReference type="KEGG" id="ang:An09g00330"/>
<gene>
    <name evidence="2" type="ORF">An09g00330</name>
</gene>
<organism evidence="2">
    <name type="scientific">Aspergillus niger</name>
    <dbReference type="NCBI Taxonomy" id="5061"/>
    <lineage>
        <taxon>Eukaryota</taxon>
        <taxon>Fungi</taxon>
        <taxon>Dikarya</taxon>
        <taxon>Ascomycota</taxon>
        <taxon>Pezizomycotina</taxon>
        <taxon>Eurotiomycetes</taxon>
        <taxon>Eurotiomycetidae</taxon>
        <taxon>Eurotiales</taxon>
        <taxon>Aspergillaceae</taxon>
        <taxon>Aspergillus</taxon>
        <taxon>Aspergillus subgen. Circumdati</taxon>
    </lineage>
</organism>
<reference evidence="2" key="2">
    <citation type="submission" date="2025-08" db="UniProtKB">
        <authorList>
            <consortium name="RefSeq"/>
        </authorList>
    </citation>
    <scope>IDENTIFICATION</scope>
</reference>
<dbReference type="AlphaFoldDB" id="A0AAJ8E421"/>
<evidence type="ECO:0000313" key="2">
    <source>
        <dbReference type="RefSeq" id="XP_059606680.1"/>
    </source>
</evidence>